<accession>A0A852YP73</accession>
<organism evidence="1 2">
    <name type="scientific">Schumannella luteola</name>
    <dbReference type="NCBI Taxonomy" id="472059"/>
    <lineage>
        <taxon>Bacteria</taxon>
        <taxon>Bacillati</taxon>
        <taxon>Actinomycetota</taxon>
        <taxon>Actinomycetes</taxon>
        <taxon>Micrococcales</taxon>
        <taxon>Microbacteriaceae</taxon>
        <taxon>Schumannella</taxon>
    </lineage>
</organism>
<keyword evidence="2" id="KW-1185">Reference proteome</keyword>
<protein>
    <submittedName>
        <fullName evidence="1">Uncharacterized protein</fullName>
    </submittedName>
</protein>
<comment type="caution">
    <text evidence="1">The sequence shown here is derived from an EMBL/GenBank/DDBJ whole genome shotgun (WGS) entry which is preliminary data.</text>
</comment>
<dbReference type="EMBL" id="JACBZY010000001">
    <property type="protein sequence ID" value="NYG99015.1"/>
    <property type="molecule type" value="Genomic_DNA"/>
</dbReference>
<proteinExistence type="predicted"/>
<gene>
    <name evidence="1" type="ORF">BJ979_001641</name>
</gene>
<evidence type="ECO:0000313" key="2">
    <source>
        <dbReference type="Proteomes" id="UP000553888"/>
    </source>
</evidence>
<dbReference type="RefSeq" id="WP_179566930.1">
    <property type="nucleotide sequence ID" value="NZ_JACBZY010000001.1"/>
</dbReference>
<name>A0A852YP73_9MICO</name>
<reference evidence="1 2" key="1">
    <citation type="submission" date="2020-07" db="EMBL/GenBank/DDBJ databases">
        <title>Sequencing the genomes of 1000 actinobacteria strains.</title>
        <authorList>
            <person name="Klenk H.-P."/>
        </authorList>
    </citation>
    <scope>NUCLEOTIDE SEQUENCE [LARGE SCALE GENOMIC DNA]</scope>
    <source>
        <strain evidence="1 2">DSM 23141</strain>
    </source>
</reference>
<sequence>MSTYPRQLVPGTNIGDWSERKYTRGLEHLSELARRVEEYHAGQPLWAHSELTPDRMALETRLRIRTPPPIGELALILGDAVHNFRAAFDAVAWEMATLDGAVPERETLVKFPVTKTLADFKNWTKQTPTIPDVMRARIGNLQPHNESDPDAISLLPFLHELDITDKHRTAIAARMAPIEAEMQTVLALEAGQVLEQMHPIVLPPLEDGAVLMKVVSDRPIASAEDTPMPVRAVFIAENRAGQGINLESATEFLTRGVRVALDLLYTGAVAIATSEQSEAGLRPTP</sequence>
<evidence type="ECO:0000313" key="1">
    <source>
        <dbReference type="EMBL" id="NYG99015.1"/>
    </source>
</evidence>
<dbReference type="AlphaFoldDB" id="A0A852YP73"/>
<dbReference type="Proteomes" id="UP000553888">
    <property type="component" value="Unassembled WGS sequence"/>
</dbReference>